<dbReference type="InterPro" id="IPR045358">
    <property type="entry name" value="Ty3_capsid"/>
</dbReference>
<dbReference type="SUPFAM" id="SSF56672">
    <property type="entry name" value="DNA/RNA polymerases"/>
    <property type="match status" value="1"/>
</dbReference>
<dbReference type="GO" id="GO:0003964">
    <property type="term" value="F:RNA-directed DNA polymerase activity"/>
    <property type="evidence" value="ECO:0007669"/>
    <property type="project" value="UniProtKB-KW"/>
</dbReference>
<accession>A0A816LXU6</accession>
<dbReference type="PROSITE" id="PS50878">
    <property type="entry name" value="RT_POL"/>
    <property type="match status" value="1"/>
</dbReference>
<sequence>MSNKKETNTREQIVISKDIRSQSRDKNPSQVDVDNTDNNSPTKNSNNLTGVIPNFQVENASIDNTNQQNRASKNNDAIDDSKNDVSDTKINASARLIKHSEDAPEVDAQSQPEQDANDDNLDAFILQNFISFSGKQNVAQWLDETENKFNQLRIGRNFRFEAISLLVEGYARRKYIKNRKEIRSFDDFYEFLLSEFEPSDSALYESKTHQTITNKSCDSTATYQTNFANKSNQIVSNNSNTIKSTAMVNLGTTNNIGERPVISSTIVSDSFSTSISDQTQNDLRNAIVGNLIKNPKTFKGGKDDVKKWIEEIERLLDAAHIPDATRLNLISYSLRGDALERFKNNRLLFSSWNIFVSELIRAFTSSFHEELAFKKLESYSQGEHQSIRSFFNEVLKLCKDADSTMSEVTKLKNLLNKTKPSIQFEVRKKKPTSTIEFLEHAKEAEELMQLSNLTTDNTNINNNNQVVQQQSIPSLISTSIPPVNQSFDGVTSSQILGTVKLFIRFSNVTTTIEAHIARSLCTNLILGMDYINFYNLSIDVKHQTLSIKYHNRILTTTIDPDYKLRKIPVTSSQSTYIPPYSTRSAHVTIPISSMRSSLIPNQYLYRDSTLFVTHTLLNFRNYCSTISFSNTFSLPRLIRKGSCVGFLLYRTLSHSLPILLTYLHESYDATGNSGESTVPCDSHTDYVPPVPQPRSFLLSIMNPTDSMYSHNVPHCNTIQLSHLPLHCHIDTLVKTIENRSHRDALYSFLSRDHQTFDVSKHNISKTSINHVITTVPHSPPANKSYPQPDKEQIMCKLMQEFLKVDLISESHSPYAAPALLVKKKDGSYRFVVDYKRLNLITIKDSSPLPNMEDAIRKLDQGYNYFSKLDLKSGFYQIPIKNADKEKTAFVTPFELYQFNVLPMGLKNSPPTFQKVMTDTLKSCRLFSLVYLDDIIIFSKSFDEHLHHIECVLSAMQTKNSVLNPPKCVFATNQIDYLGHTISQRHIIPMKEKIEAILQIAEPRSLAHANKFIGARG</sequence>
<dbReference type="EMBL" id="CAJNRF010000499">
    <property type="protein sequence ID" value="CAF1964674.1"/>
    <property type="molecule type" value="Genomic_DNA"/>
</dbReference>
<evidence type="ECO:0000256" key="8">
    <source>
        <dbReference type="SAM" id="MobiDB-lite"/>
    </source>
</evidence>
<feature type="compositionally biased region" description="Polar residues" evidence="8">
    <location>
        <begin position="28"/>
        <end position="49"/>
    </location>
</feature>
<keyword evidence="6" id="KW-0378">Hydrolase</keyword>
<evidence type="ECO:0000256" key="6">
    <source>
        <dbReference type="ARBA" id="ARBA00022801"/>
    </source>
</evidence>
<dbReference type="InterPro" id="IPR021109">
    <property type="entry name" value="Peptidase_aspartic_dom_sf"/>
</dbReference>
<evidence type="ECO:0000256" key="4">
    <source>
        <dbReference type="ARBA" id="ARBA00022722"/>
    </source>
</evidence>
<evidence type="ECO:0000259" key="9">
    <source>
        <dbReference type="PROSITE" id="PS50878"/>
    </source>
</evidence>
<keyword evidence="2" id="KW-0808">Transferase</keyword>
<evidence type="ECO:0000313" key="11">
    <source>
        <dbReference type="Proteomes" id="UP000663856"/>
    </source>
</evidence>
<dbReference type="GO" id="GO:0008233">
    <property type="term" value="F:peptidase activity"/>
    <property type="evidence" value="ECO:0007669"/>
    <property type="project" value="UniProtKB-KW"/>
</dbReference>
<feature type="region of interest" description="Disordered" evidence="8">
    <location>
        <begin position="1"/>
        <end position="50"/>
    </location>
</feature>
<dbReference type="FunFam" id="3.10.10.10:FF:000007">
    <property type="entry name" value="Retrovirus-related Pol polyprotein from transposon 17.6-like Protein"/>
    <property type="match status" value="1"/>
</dbReference>
<dbReference type="InterPro" id="IPR043128">
    <property type="entry name" value="Rev_trsase/Diguanyl_cyclase"/>
</dbReference>
<dbReference type="Pfam" id="PF00078">
    <property type="entry name" value="RVT_1"/>
    <property type="match status" value="1"/>
</dbReference>
<evidence type="ECO:0000256" key="5">
    <source>
        <dbReference type="ARBA" id="ARBA00022759"/>
    </source>
</evidence>
<name>A0A816LXU6_9BILA</name>
<dbReference type="InterPro" id="IPR000477">
    <property type="entry name" value="RT_dom"/>
</dbReference>
<dbReference type="InterPro" id="IPR043502">
    <property type="entry name" value="DNA/RNA_pol_sf"/>
</dbReference>
<dbReference type="PANTHER" id="PTHR24559">
    <property type="entry name" value="TRANSPOSON TY3-I GAG-POL POLYPROTEIN"/>
    <property type="match status" value="1"/>
</dbReference>
<dbReference type="PANTHER" id="PTHR24559:SF444">
    <property type="entry name" value="REVERSE TRANSCRIPTASE DOMAIN-CONTAINING PROTEIN"/>
    <property type="match status" value="1"/>
</dbReference>
<reference evidence="10" key="1">
    <citation type="submission" date="2021-02" db="EMBL/GenBank/DDBJ databases">
        <authorList>
            <person name="Nowell W R."/>
        </authorList>
    </citation>
    <scope>NUCLEOTIDE SEQUENCE</scope>
</reference>
<keyword evidence="5" id="KW-0255">Endonuclease</keyword>
<keyword evidence="3" id="KW-0548">Nucleotidyltransferase</keyword>
<dbReference type="InterPro" id="IPR053134">
    <property type="entry name" value="RNA-dir_DNA_polymerase"/>
</dbReference>
<feature type="region of interest" description="Disordered" evidence="8">
    <location>
        <begin position="64"/>
        <end position="116"/>
    </location>
</feature>
<organism evidence="10 11">
    <name type="scientific">Rotaria magnacalcarata</name>
    <dbReference type="NCBI Taxonomy" id="392030"/>
    <lineage>
        <taxon>Eukaryota</taxon>
        <taxon>Metazoa</taxon>
        <taxon>Spiralia</taxon>
        <taxon>Gnathifera</taxon>
        <taxon>Rotifera</taxon>
        <taxon>Eurotatoria</taxon>
        <taxon>Bdelloidea</taxon>
        <taxon>Philodinida</taxon>
        <taxon>Philodinidae</taxon>
        <taxon>Rotaria</taxon>
    </lineage>
</organism>
<dbReference type="GO" id="GO:0006508">
    <property type="term" value="P:proteolysis"/>
    <property type="evidence" value="ECO:0007669"/>
    <property type="project" value="UniProtKB-KW"/>
</dbReference>
<dbReference type="Pfam" id="PF19259">
    <property type="entry name" value="Ty3_capsid"/>
    <property type="match status" value="1"/>
</dbReference>
<protein>
    <recommendedName>
        <fullName evidence="9">Reverse transcriptase domain-containing protein</fullName>
    </recommendedName>
</protein>
<keyword evidence="1" id="KW-0645">Protease</keyword>
<evidence type="ECO:0000256" key="1">
    <source>
        <dbReference type="ARBA" id="ARBA00022670"/>
    </source>
</evidence>
<keyword evidence="7" id="KW-0695">RNA-directed DNA polymerase</keyword>
<dbReference type="Gene3D" id="2.40.70.10">
    <property type="entry name" value="Acid Proteases"/>
    <property type="match status" value="1"/>
</dbReference>
<evidence type="ECO:0000256" key="7">
    <source>
        <dbReference type="ARBA" id="ARBA00022918"/>
    </source>
</evidence>
<dbReference type="Gene3D" id="3.10.10.10">
    <property type="entry name" value="HIV Type 1 Reverse Transcriptase, subunit A, domain 1"/>
    <property type="match status" value="1"/>
</dbReference>
<feature type="domain" description="Reverse transcriptase" evidence="9">
    <location>
        <begin position="802"/>
        <end position="981"/>
    </location>
</feature>
<feature type="compositionally biased region" description="Basic and acidic residues" evidence="8">
    <location>
        <begin position="17"/>
        <end position="27"/>
    </location>
</feature>
<keyword evidence="4" id="KW-0540">Nuclease</keyword>
<feature type="compositionally biased region" description="Polar residues" evidence="8">
    <location>
        <begin position="64"/>
        <end position="75"/>
    </location>
</feature>
<evidence type="ECO:0000313" key="10">
    <source>
        <dbReference type="EMBL" id="CAF1964674.1"/>
    </source>
</evidence>
<dbReference type="AlphaFoldDB" id="A0A816LXU6"/>
<gene>
    <name evidence="10" type="ORF">WKI299_LOCUS3021</name>
</gene>
<evidence type="ECO:0000256" key="3">
    <source>
        <dbReference type="ARBA" id="ARBA00022695"/>
    </source>
</evidence>
<dbReference type="Proteomes" id="UP000663856">
    <property type="component" value="Unassembled WGS sequence"/>
</dbReference>
<dbReference type="Gene3D" id="3.30.70.270">
    <property type="match status" value="1"/>
</dbReference>
<comment type="caution">
    <text evidence="10">The sequence shown here is derived from an EMBL/GenBank/DDBJ whole genome shotgun (WGS) entry which is preliminary data.</text>
</comment>
<dbReference type="CDD" id="cd01647">
    <property type="entry name" value="RT_LTR"/>
    <property type="match status" value="1"/>
</dbReference>
<evidence type="ECO:0000256" key="2">
    <source>
        <dbReference type="ARBA" id="ARBA00022679"/>
    </source>
</evidence>
<proteinExistence type="predicted"/>
<dbReference type="GO" id="GO:0004519">
    <property type="term" value="F:endonuclease activity"/>
    <property type="evidence" value="ECO:0007669"/>
    <property type="project" value="UniProtKB-KW"/>
</dbReference>